<dbReference type="Pfam" id="PF08028">
    <property type="entry name" value="Acyl-CoA_dh_2"/>
    <property type="match status" value="1"/>
</dbReference>
<evidence type="ECO:0000313" key="4">
    <source>
        <dbReference type="Proteomes" id="UP000248544"/>
    </source>
</evidence>
<dbReference type="SUPFAM" id="SSF47203">
    <property type="entry name" value="Acyl-CoA dehydrogenase C-terminal domain-like"/>
    <property type="match status" value="1"/>
</dbReference>
<sequence length="386" mass="42542">MAVIDTITELKPRLAERVAQAESQADIPAATIKDLVESRLFDMLKPAAFGGLECHPRDFYECVRELGGVCGSTAWVSAVLGVHPWQLALFPPQAQHDVWDGDGDALMASSYAPTGTVTPAEGGYRLSGRWSFCSGVRHCQWVLLGGSTRDEDGRQTDRLTFLLPAADYSVENVWDAVGLRGTGSDDVVVEDAYVPAHRTLSWRELSDVRGPGQELNDSPLYRLPFPAILSTTISTPLLGIAQGGYQAHVAMMRKRVRVSYGGQRVALDPFAHIRVARAASEIDAGWLQLMRNIDEAYLLAEAGRPIPMDLRRRLRRDQVRATERAVYAMELLFENSGGRSLRSGNAIERAWRDVHAGRAHAANDPERAFVLFGTGEFRLDVTDPML</sequence>
<keyword evidence="1" id="KW-0560">Oxidoreductase</keyword>
<dbReference type="InterPro" id="IPR009100">
    <property type="entry name" value="AcylCoA_DH/oxidase_NM_dom_sf"/>
</dbReference>
<dbReference type="GO" id="GO:0005737">
    <property type="term" value="C:cytoplasm"/>
    <property type="evidence" value="ECO:0007669"/>
    <property type="project" value="TreeGrafter"/>
</dbReference>
<comment type="caution">
    <text evidence="3">The sequence shown here is derived from an EMBL/GenBank/DDBJ whole genome shotgun (WGS) entry which is preliminary data.</text>
</comment>
<name>A0A2W2HGT4_9ACTN</name>
<dbReference type="InterPro" id="IPR054617">
    <property type="entry name" value="HsaA"/>
</dbReference>
<dbReference type="Gene3D" id="1.20.140.10">
    <property type="entry name" value="Butyryl-CoA Dehydrogenase, subunit A, domain 3"/>
    <property type="match status" value="1"/>
</dbReference>
<dbReference type="GO" id="GO:0016712">
    <property type="term" value="F:oxidoreductase activity, acting on paired donors, with incorporation or reduction of molecular oxygen, reduced flavin or flavoprotein as one donor, and incorporation of one atom of oxygen"/>
    <property type="evidence" value="ECO:0007669"/>
    <property type="project" value="TreeGrafter"/>
</dbReference>
<dbReference type="EMBL" id="POUA01000217">
    <property type="protein sequence ID" value="PZG38224.1"/>
    <property type="molecule type" value="Genomic_DNA"/>
</dbReference>
<dbReference type="Gene3D" id="1.10.540.10">
    <property type="entry name" value="Acyl-CoA dehydrogenase/oxidase, N-terminal domain"/>
    <property type="match status" value="1"/>
</dbReference>
<dbReference type="InterPro" id="IPR036250">
    <property type="entry name" value="AcylCo_DH-like_C"/>
</dbReference>
<dbReference type="SUPFAM" id="SSF56645">
    <property type="entry name" value="Acyl-CoA dehydrogenase NM domain-like"/>
    <property type="match status" value="1"/>
</dbReference>
<proteinExistence type="predicted"/>
<dbReference type="PIRSF" id="PIRSF016578">
    <property type="entry name" value="HsaA"/>
    <property type="match status" value="1"/>
</dbReference>
<keyword evidence="3" id="KW-0503">Monooxygenase</keyword>
<dbReference type="InterPro" id="IPR037069">
    <property type="entry name" value="AcylCoA_DH/ox_N_sf"/>
</dbReference>
<gene>
    <name evidence="3" type="ORF">C1I98_24370</name>
</gene>
<evidence type="ECO:0000259" key="2">
    <source>
        <dbReference type="Pfam" id="PF08028"/>
    </source>
</evidence>
<dbReference type="Gene3D" id="2.40.110.10">
    <property type="entry name" value="Butyryl-CoA Dehydrogenase, subunit A, domain 2"/>
    <property type="match status" value="1"/>
</dbReference>
<feature type="domain" description="Acyl-CoA dehydrogenase C-terminal" evidence="2">
    <location>
        <begin position="232"/>
        <end position="364"/>
    </location>
</feature>
<reference evidence="3 4" key="1">
    <citation type="submission" date="2018-01" db="EMBL/GenBank/DDBJ databases">
        <title>Draft genome sequence of Sphaerisporangium sp. 7K107.</title>
        <authorList>
            <person name="Sahin N."/>
            <person name="Saygin H."/>
            <person name="Ay H."/>
        </authorList>
    </citation>
    <scope>NUCLEOTIDE SEQUENCE [LARGE SCALE GENOMIC DNA]</scope>
    <source>
        <strain evidence="3 4">7K107</strain>
    </source>
</reference>
<dbReference type="RefSeq" id="WP_111169757.1">
    <property type="nucleotide sequence ID" value="NZ_POUA01000217.1"/>
</dbReference>
<dbReference type="NCBIfam" id="NF045629">
    <property type="entry name" value="monooxsub_HsaA"/>
    <property type="match status" value="1"/>
</dbReference>
<organism evidence="3 4">
    <name type="scientific">Spongiactinospora gelatinilytica</name>
    <dbReference type="NCBI Taxonomy" id="2666298"/>
    <lineage>
        <taxon>Bacteria</taxon>
        <taxon>Bacillati</taxon>
        <taxon>Actinomycetota</taxon>
        <taxon>Actinomycetes</taxon>
        <taxon>Streptosporangiales</taxon>
        <taxon>Streptosporangiaceae</taxon>
        <taxon>Spongiactinospora</taxon>
    </lineage>
</organism>
<dbReference type="Proteomes" id="UP000248544">
    <property type="component" value="Unassembled WGS sequence"/>
</dbReference>
<accession>A0A2W2HGT4</accession>
<dbReference type="InterPro" id="IPR046373">
    <property type="entry name" value="Acyl-CoA_Oxase/DH_mid-dom_sf"/>
</dbReference>
<dbReference type="PANTHER" id="PTHR48083">
    <property type="entry name" value="MEDIUM-CHAIN SPECIFIC ACYL-COA DEHYDROGENASE, MITOCHONDRIAL-RELATED"/>
    <property type="match status" value="1"/>
</dbReference>
<keyword evidence="4" id="KW-1185">Reference proteome</keyword>
<dbReference type="InterPro" id="IPR013107">
    <property type="entry name" value="Acyl-CoA_DH_C"/>
</dbReference>
<dbReference type="PANTHER" id="PTHR48083:SF19">
    <property type="entry name" value="FLAVIN-DEPENDENT MONOOXYGENASE, OXYGENASE SUBUNIT HSAA"/>
    <property type="match status" value="1"/>
</dbReference>
<protein>
    <submittedName>
        <fullName evidence="3">Flavin-dependent monooxygenase</fullName>
    </submittedName>
</protein>
<dbReference type="GO" id="GO:0033539">
    <property type="term" value="P:fatty acid beta-oxidation using acyl-CoA dehydrogenase"/>
    <property type="evidence" value="ECO:0007669"/>
    <property type="project" value="TreeGrafter"/>
</dbReference>
<dbReference type="GO" id="GO:0003995">
    <property type="term" value="F:acyl-CoA dehydrogenase activity"/>
    <property type="evidence" value="ECO:0007669"/>
    <property type="project" value="TreeGrafter"/>
</dbReference>
<evidence type="ECO:0000256" key="1">
    <source>
        <dbReference type="ARBA" id="ARBA00023002"/>
    </source>
</evidence>
<dbReference type="GO" id="GO:0050660">
    <property type="term" value="F:flavin adenine dinucleotide binding"/>
    <property type="evidence" value="ECO:0007669"/>
    <property type="project" value="InterPro"/>
</dbReference>
<evidence type="ECO:0000313" key="3">
    <source>
        <dbReference type="EMBL" id="PZG38224.1"/>
    </source>
</evidence>
<dbReference type="InterPro" id="IPR050741">
    <property type="entry name" value="Acyl-CoA_dehydrogenase"/>
</dbReference>
<dbReference type="AlphaFoldDB" id="A0A2W2HGT4"/>